<feature type="region of interest" description="Disordered" evidence="15">
    <location>
        <begin position="1"/>
        <end position="43"/>
    </location>
</feature>
<dbReference type="PANTHER" id="PTHR42821:SF1">
    <property type="entry name" value="CATALASE-B"/>
    <property type="match status" value="1"/>
</dbReference>
<dbReference type="PRINTS" id="PR00067">
    <property type="entry name" value="CATALASE"/>
</dbReference>
<evidence type="ECO:0000256" key="9">
    <source>
        <dbReference type="ARBA" id="ARBA00023324"/>
    </source>
</evidence>
<dbReference type="EC" id="1.11.1.6" evidence="3 10"/>
<dbReference type="InterPro" id="IPR002226">
    <property type="entry name" value="Catalase_haem_BS"/>
</dbReference>
<protein>
    <recommendedName>
        <fullName evidence="3 10">Catalase</fullName>
        <ecNumber evidence="3 10">1.11.1.6</ecNumber>
    </recommendedName>
</protein>
<keyword evidence="8 10" id="KW-0408">Iron</keyword>
<feature type="binding site" evidence="13">
    <location>
        <position position="113"/>
    </location>
    <ligand>
        <name>heme</name>
        <dbReference type="ChEBI" id="CHEBI:30413"/>
    </ligand>
</feature>
<dbReference type="InterPro" id="IPR011614">
    <property type="entry name" value="Catalase_core"/>
</dbReference>
<comment type="function">
    <text evidence="10">Decomposes hydrogen peroxide into water and oxygen; serves to protect cells from the toxic effects of hydrogen peroxide.</text>
</comment>
<dbReference type="InterPro" id="IPR018028">
    <property type="entry name" value="Catalase"/>
</dbReference>
<comment type="caution">
    <text evidence="17">The sequence shown here is derived from an EMBL/GenBank/DDBJ whole genome shotgun (WGS) entry which is preliminary data.</text>
</comment>
<dbReference type="PROSITE" id="PS00438">
    <property type="entry name" value="CATALASE_2"/>
    <property type="match status" value="1"/>
</dbReference>
<accession>A0A0J7XYG0</accession>
<dbReference type="SMART" id="SM01060">
    <property type="entry name" value="Catalase"/>
    <property type="match status" value="1"/>
</dbReference>
<dbReference type="GO" id="GO:0004096">
    <property type="term" value="F:catalase activity"/>
    <property type="evidence" value="ECO:0007669"/>
    <property type="project" value="UniProtKB-UniRule"/>
</dbReference>
<evidence type="ECO:0000256" key="10">
    <source>
        <dbReference type="PIRNR" id="PIRNR038927"/>
    </source>
</evidence>
<dbReference type="Proteomes" id="UP000052268">
    <property type="component" value="Unassembled WGS sequence"/>
</dbReference>
<evidence type="ECO:0000256" key="6">
    <source>
        <dbReference type="ARBA" id="ARBA00022723"/>
    </source>
</evidence>
<feature type="domain" description="Catalase core" evidence="16">
    <location>
        <begin position="69"/>
        <end position="457"/>
    </location>
</feature>
<keyword evidence="4 10" id="KW-0575">Peroxidase</keyword>
<evidence type="ECO:0000256" key="4">
    <source>
        <dbReference type="ARBA" id="ARBA00022559"/>
    </source>
</evidence>
<dbReference type="PIRSF" id="PIRSF038927">
    <property type="entry name" value="Catalase_clade2"/>
    <property type="match status" value="1"/>
</dbReference>
<keyword evidence="18" id="KW-1185">Reference proteome</keyword>
<dbReference type="GO" id="GO:0046872">
    <property type="term" value="F:metal ion binding"/>
    <property type="evidence" value="ECO:0007669"/>
    <property type="project" value="UniProtKB-KW"/>
</dbReference>
<evidence type="ECO:0000256" key="15">
    <source>
        <dbReference type="SAM" id="MobiDB-lite"/>
    </source>
</evidence>
<feature type="binding site" evidence="13">
    <location>
        <position position="153"/>
    </location>
    <ligand>
        <name>heme</name>
        <dbReference type="ChEBI" id="CHEBI:30413"/>
    </ligand>
</feature>
<evidence type="ECO:0000256" key="13">
    <source>
        <dbReference type="PIRSR" id="PIRSR038927-3"/>
    </source>
</evidence>
<dbReference type="FunFam" id="2.40.180.10:FF:000003">
    <property type="entry name" value="Catalase"/>
    <property type="match status" value="1"/>
</dbReference>
<dbReference type="InterPro" id="IPR024712">
    <property type="entry name" value="Catalase_clade2"/>
</dbReference>
<dbReference type="EMBL" id="JACU01000004">
    <property type="protein sequence ID" value="KMS56569.1"/>
    <property type="molecule type" value="Genomic_DNA"/>
</dbReference>
<evidence type="ECO:0000256" key="5">
    <source>
        <dbReference type="ARBA" id="ARBA00022617"/>
    </source>
</evidence>
<evidence type="ECO:0000256" key="2">
    <source>
        <dbReference type="ARBA" id="ARBA00010660"/>
    </source>
</evidence>
<comment type="similarity">
    <text evidence="2">Belongs to the catalase family. HPII subfamily.</text>
</comment>
<dbReference type="SUPFAM" id="SSF56634">
    <property type="entry name" value="Heme-dependent catalase-like"/>
    <property type="match status" value="1"/>
</dbReference>
<dbReference type="Gene3D" id="2.40.180.10">
    <property type="entry name" value="Catalase core domain"/>
    <property type="match status" value="1"/>
</dbReference>
<dbReference type="InterPro" id="IPR024708">
    <property type="entry name" value="Catalase_AS"/>
</dbReference>
<feature type="binding site" description="axial binding residue" evidence="12">
    <location>
        <position position="403"/>
    </location>
    <ligand>
        <name>heme</name>
        <dbReference type="ChEBI" id="CHEBI:30413"/>
    </ligand>
    <ligandPart>
        <name>Fe</name>
        <dbReference type="ChEBI" id="CHEBI:18248"/>
    </ligandPart>
</feature>
<dbReference type="InterPro" id="IPR043156">
    <property type="entry name" value="Catalase_clade2_helical"/>
</dbReference>
<dbReference type="InterPro" id="IPR010582">
    <property type="entry name" value="Catalase_immune_responsive"/>
</dbReference>
<evidence type="ECO:0000256" key="8">
    <source>
        <dbReference type="ARBA" id="ARBA00023004"/>
    </source>
</evidence>
<keyword evidence="5 10" id="KW-0349">Heme</keyword>
<dbReference type="Gene3D" id="3.40.50.880">
    <property type="match status" value="1"/>
</dbReference>
<feature type="active site" evidence="11">
    <location>
        <position position="189"/>
    </location>
</feature>
<dbReference type="GO" id="GO:0005829">
    <property type="term" value="C:cytosol"/>
    <property type="evidence" value="ECO:0007669"/>
    <property type="project" value="TreeGrafter"/>
</dbReference>
<dbReference type="InterPro" id="IPR041399">
    <property type="entry name" value="Catalase_large_C"/>
</dbReference>
<dbReference type="PROSITE" id="PS51402">
    <property type="entry name" value="CATALASE_3"/>
    <property type="match status" value="1"/>
</dbReference>
<evidence type="ECO:0000256" key="14">
    <source>
        <dbReference type="RuleBase" id="RU000498"/>
    </source>
</evidence>
<reference evidence="17 18" key="1">
    <citation type="journal article" date="2015" name="G3 (Bethesda)">
        <title>Insights into Ongoing Evolution of the Hexachlorocyclohexane Catabolic Pathway from Comparative Genomics of Ten Sphingomonadaceae Strains.</title>
        <authorList>
            <person name="Pearce S.L."/>
            <person name="Oakeshott J.G."/>
            <person name="Pandey G."/>
        </authorList>
    </citation>
    <scope>NUCLEOTIDE SEQUENCE [LARGE SCALE GENOMIC DNA]</scope>
    <source>
        <strain evidence="17 18">LL02</strain>
    </source>
</reference>
<dbReference type="GO" id="GO:0006979">
    <property type="term" value="P:response to oxidative stress"/>
    <property type="evidence" value="ECO:0007669"/>
    <property type="project" value="InterPro"/>
</dbReference>
<feature type="binding site" evidence="13">
    <location>
        <position position="410"/>
    </location>
    <ligand>
        <name>heme</name>
        <dbReference type="ChEBI" id="CHEBI:30413"/>
    </ligand>
</feature>
<dbReference type="CDD" id="cd03132">
    <property type="entry name" value="GATase1_catalase"/>
    <property type="match status" value="1"/>
</dbReference>
<keyword evidence="7 10" id="KW-0560">Oxidoreductase</keyword>
<dbReference type="Pfam" id="PF06628">
    <property type="entry name" value="Catalase-rel"/>
    <property type="match status" value="1"/>
</dbReference>
<feature type="binding site" evidence="13">
    <location>
        <position position="399"/>
    </location>
    <ligand>
        <name>heme</name>
        <dbReference type="ChEBI" id="CHEBI:30413"/>
    </ligand>
</feature>
<dbReference type="InterPro" id="IPR020835">
    <property type="entry name" value="Catalase_sf"/>
</dbReference>
<name>A0A0J7XYG0_9SPHN</name>
<dbReference type="PANTHER" id="PTHR42821">
    <property type="entry name" value="CATALASE"/>
    <property type="match status" value="1"/>
</dbReference>
<dbReference type="GO" id="GO:0042744">
    <property type="term" value="P:hydrogen peroxide catabolic process"/>
    <property type="evidence" value="ECO:0007669"/>
    <property type="project" value="UniProtKB-UniRule"/>
</dbReference>
<dbReference type="GO" id="GO:0020037">
    <property type="term" value="F:heme binding"/>
    <property type="evidence" value="ECO:0007669"/>
    <property type="project" value="UniProtKB-UniRule"/>
</dbReference>
<evidence type="ECO:0000256" key="3">
    <source>
        <dbReference type="ARBA" id="ARBA00012314"/>
    </source>
</evidence>
<comment type="cofactor">
    <cofactor evidence="1 10 12">
        <name>heme</name>
        <dbReference type="ChEBI" id="CHEBI:30413"/>
    </cofactor>
</comment>
<dbReference type="AlphaFoldDB" id="A0A0J7XYG0"/>
<dbReference type="PATRIC" id="fig|1114963.3.peg.2194"/>
<dbReference type="PROSITE" id="PS00437">
    <property type="entry name" value="CATALASE_1"/>
    <property type="match status" value="1"/>
</dbReference>
<evidence type="ECO:0000313" key="17">
    <source>
        <dbReference type="EMBL" id="KMS56569.1"/>
    </source>
</evidence>
<evidence type="ECO:0000313" key="18">
    <source>
        <dbReference type="Proteomes" id="UP000052268"/>
    </source>
</evidence>
<evidence type="ECO:0000256" key="7">
    <source>
        <dbReference type="ARBA" id="ARBA00023002"/>
    </source>
</evidence>
<dbReference type="SUPFAM" id="SSF52317">
    <property type="entry name" value="Class I glutamine amidotransferase-like"/>
    <property type="match status" value="1"/>
</dbReference>
<sequence length="740" mass="81218">MAKTPPKSRAQQSAKLRSPDLGAADMGGESPQKATPVPAETDISFTYADPQAAGGETHQVAGGDIPTLTTQQGIPVADDQNSLKQGARGPTLLEDFHFREKMFHFDHERIPERVVHARGYGAHGYFELTDSLSDVTRADVFQRVGERTPAFVRFSTVAGSKGSVDLARDVRGFAVKLYTQEGNWDLVGNNIPVFFIQDAIKFPDLIHAAKPEPDRAFPQAQTAHDNFWDFVSLTPEAFHMIMWTMSDRALPRSFRTMEGFGVHTFRLVDAKGKSTFVKFHWKPKQGLQSVVWNEAVKINGADPDFHRRDLWDAINAGDFPEWDLGVQLFDDAFADSFDFDVLDATKLIPEELVPIRVVGRLVLDRVVDNFFAETEQVAFCTQNVPPGIDFSNDPLLQGRNFSYLDTQIKRLGGPNFTHIPINAPKCPMHHFQQDGHMAMHNPKGRVNYEPNSWGATQGGPREDPARGFISFAEEADGPKQRVRSETFADHYSQARQFFVSQVQIEQKHISDALVFELSKVERPDIRSRTVSHLLHIDPGLAATVADGLGISLPDGAVAARQPITDLPASDPLSIVKNGPDSFKGRKLGILLSDGADAAIFKALVAAVEADEAVYEVIAPKIAGVTLSDGTTVAAKHKIDGGPSVLFDAVAIVVAKEGAALLALDAPTKDFVADAFAHCKFIGFTAEARSIFAKAGMTDDLDEACLLLEDEEDAVMFLAACRQLRHWARELEVDLDARPTA</sequence>
<dbReference type="Pfam" id="PF00199">
    <property type="entry name" value="Catalase"/>
    <property type="match status" value="1"/>
</dbReference>
<evidence type="ECO:0000256" key="11">
    <source>
        <dbReference type="PIRSR" id="PIRSR038927-1"/>
    </source>
</evidence>
<dbReference type="Gene3D" id="1.20.1370.20">
    <property type="match status" value="1"/>
</dbReference>
<evidence type="ECO:0000256" key="1">
    <source>
        <dbReference type="ARBA" id="ARBA00001971"/>
    </source>
</evidence>
<feature type="binding site" evidence="13">
    <location>
        <position position="202"/>
    </location>
    <ligand>
        <name>heme</name>
        <dbReference type="ChEBI" id="CHEBI:30413"/>
    </ligand>
</feature>
<keyword evidence="9 10" id="KW-0376">Hydrogen peroxide</keyword>
<evidence type="ECO:0000256" key="12">
    <source>
        <dbReference type="PIRSR" id="PIRSR038927-2"/>
    </source>
</evidence>
<comment type="catalytic activity">
    <reaction evidence="10 14">
        <text>2 H2O2 = O2 + 2 H2O</text>
        <dbReference type="Rhea" id="RHEA:20309"/>
        <dbReference type="ChEBI" id="CHEBI:15377"/>
        <dbReference type="ChEBI" id="CHEBI:15379"/>
        <dbReference type="ChEBI" id="CHEBI:16240"/>
        <dbReference type="EC" id="1.11.1.6"/>
    </reaction>
</comment>
<proteinExistence type="inferred from homology"/>
<keyword evidence="6 10" id="KW-0479">Metal-binding</keyword>
<feature type="active site" evidence="11">
    <location>
        <position position="116"/>
    </location>
</feature>
<dbReference type="InterPro" id="IPR029062">
    <property type="entry name" value="Class_I_gatase-like"/>
</dbReference>
<organism evidence="17 18">
    <name type="scientific">Novosphingobium barchaimii LL02</name>
    <dbReference type="NCBI Taxonomy" id="1114963"/>
    <lineage>
        <taxon>Bacteria</taxon>
        <taxon>Pseudomonadati</taxon>
        <taxon>Pseudomonadota</taxon>
        <taxon>Alphaproteobacteria</taxon>
        <taxon>Sphingomonadales</taxon>
        <taxon>Sphingomonadaceae</taxon>
        <taxon>Novosphingobium</taxon>
    </lineage>
</organism>
<evidence type="ECO:0000259" key="16">
    <source>
        <dbReference type="SMART" id="SM01060"/>
    </source>
</evidence>
<dbReference type="Pfam" id="PF18011">
    <property type="entry name" value="Catalase_C"/>
    <property type="match status" value="1"/>
</dbReference>
<gene>
    <name evidence="17" type="ORF">V474_16800</name>
</gene>